<dbReference type="GO" id="GO:0005778">
    <property type="term" value="C:peroxisomal membrane"/>
    <property type="evidence" value="ECO:0007669"/>
    <property type="project" value="InterPro"/>
</dbReference>
<gene>
    <name evidence="2" type="ORF">K2173_028289</name>
</gene>
<dbReference type="Proteomes" id="UP001159364">
    <property type="component" value="Linkage Group LG02"/>
</dbReference>
<dbReference type="PANTHER" id="PTHR28080">
    <property type="entry name" value="PEROXISOMAL BIOGENESIS FACTOR 3"/>
    <property type="match status" value="1"/>
</dbReference>
<evidence type="ECO:0000256" key="1">
    <source>
        <dbReference type="SAM" id="Coils"/>
    </source>
</evidence>
<feature type="coiled-coil region" evidence="1">
    <location>
        <begin position="37"/>
        <end position="64"/>
    </location>
</feature>
<dbReference type="AlphaFoldDB" id="A0AAV8U1E9"/>
<keyword evidence="3" id="KW-1185">Reference proteome</keyword>
<dbReference type="EMBL" id="JAIWQS010000002">
    <property type="protein sequence ID" value="KAJ8773112.1"/>
    <property type="molecule type" value="Genomic_DNA"/>
</dbReference>
<accession>A0AAV8U1E9</accession>
<dbReference type="GO" id="GO:0030674">
    <property type="term" value="F:protein-macromolecule adaptor activity"/>
    <property type="evidence" value="ECO:0007669"/>
    <property type="project" value="TreeGrafter"/>
</dbReference>
<dbReference type="InterPro" id="IPR006966">
    <property type="entry name" value="Peroxin-3"/>
</dbReference>
<sequence length="377" mass="42787">MLSLFFTGLSHFWRRHRRKILLSAGFLGGGYLLYNTYNAHKRSLADLERNLARQREHEDLIKAQMQTHFENIQRIADTTTLPHVIQYLSDRITEDLDLSDVTEKLRKGKLQPSTMTPLHKVELWDRLKILSFTRMVVSLWATTVLTLYIRVQVNVLGRHLYVDTARSLETSPVTEDLDLIDRNDEQKFLTSADFLASDGLPILISNMQAAVTECLKGKQLGDLFNTKMLCETVTQILHVFMSTGSPHQWVDCVMPKDGKKQATASGSDAILLGTTKFDQLMIEVRSVLLSWEFSRIMDTCLQLVVDEIGAEVTGGSLTRGIVLARLVPRVAQMGPSLFEEPSENRFMKMIQSAAEVELFFTLLYSNMPTSWTSSSEH</sequence>
<dbReference type="Pfam" id="PF04882">
    <property type="entry name" value="Peroxin-3"/>
    <property type="match status" value="2"/>
</dbReference>
<dbReference type="PANTHER" id="PTHR28080:SF1">
    <property type="entry name" value="PEROXISOMAL BIOGENESIS FACTOR 3"/>
    <property type="match status" value="1"/>
</dbReference>
<name>A0AAV8U1E9_9ROSI</name>
<comment type="caution">
    <text evidence="2">The sequence shown here is derived from an EMBL/GenBank/DDBJ whole genome shotgun (WGS) entry which is preliminary data.</text>
</comment>
<dbReference type="GO" id="GO:0045046">
    <property type="term" value="P:protein import into peroxisome membrane"/>
    <property type="evidence" value="ECO:0007669"/>
    <property type="project" value="TreeGrafter"/>
</dbReference>
<protein>
    <submittedName>
        <fullName evidence="2">Uncharacterized protein</fullName>
    </submittedName>
</protein>
<evidence type="ECO:0000313" key="2">
    <source>
        <dbReference type="EMBL" id="KAJ8773112.1"/>
    </source>
</evidence>
<keyword evidence="1" id="KW-0175">Coiled coil</keyword>
<reference evidence="2 3" key="1">
    <citation type="submission" date="2021-09" db="EMBL/GenBank/DDBJ databases">
        <title>Genomic insights and catalytic innovation underlie evolution of tropane alkaloids biosynthesis.</title>
        <authorList>
            <person name="Wang Y.-J."/>
            <person name="Tian T."/>
            <person name="Huang J.-P."/>
            <person name="Huang S.-X."/>
        </authorList>
    </citation>
    <scope>NUCLEOTIDE SEQUENCE [LARGE SCALE GENOMIC DNA]</scope>
    <source>
        <strain evidence="2">KIB-2018</strain>
        <tissue evidence="2">Leaf</tissue>
    </source>
</reference>
<organism evidence="2 3">
    <name type="scientific">Erythroxylum novogranatense</name>
    <dbReference type="NCBI Taxonomy" id="1862640"/>
    <lineage>
        <taxon>Eukaryota</taxon>
        <taxon>Viridiplantae</taxon>
        <taxon>Streptophyta</taxon>
        <taxon>Embryophyta</taxon>
        <taxon>Tracheophyta</taxon>
        <taxon>Spermatophyta</taxon>
        <taxon>Magnoliopsida</taxon>
        <taxon>eudicotyledons</taxon>
        <taxon>Gunneridae</taxon>
        <taxon>Pentapetalae</taxon>
        <taxon>rosids</taxon>
        <taxon>fabids</taxon>
        <taxon>Malpighiales</taxon>
        <taxon>Erythroxylaceae</taxon>
        <taxon>Erythroxylum</taxon>
    </lineage>
</organism>
<evidence type="ECO:0000313" key="3">
    <source>
        <dbReference type="Proteomes" id="UP001159364"/>
    </source>
</evidence>
<proteinExistence type="predicted"/>